<dbReference type="RefSeq" id="WP_379159466.1">
    <property type="nucleotide sequence ID" value="NZ_JBHSRJ010000009.1"/>
</dbReference>
<dbReference type="Proteomes" id="UP001596135">
    <property type="component" value="Unassembled WGS sequence"/>
</dbReference>
<sequence length="396" mass="43658">MSWPFNGAPQQRIADATQAMLAERTGLRTRTTGKRIGRGDALSHSAAWACLRLRADLISTMPVDVFRRINGVQVEVPKPPIFTTPGGSAEMLWEEWAYSTQFDLDSVGNTAGIILAVDGFGKPSVIELVRIDDVTFIGKGNRIHKVKIGRDEYDYSQIWHERQFTISGSPIGMSPIAHGAMTLNSYLSAQQFANEWFGNNTTPGGHLRNTAKKLKRAEALAVKDNFKASIAAGDVWVSGNDWEYNMLSAKGNESLMIEQQQFSVTDACRFLGVPADMIDAPSAGSSVTYANITQRNLQLLIMNIGPAIRRREAAFSQRLLAQPRYVKLNRAALLEMDLKSRYEGYKVGVDGRWLPPSRILELENMPPLTDAEKAEFAELFPNKSSTPAALPGGNQP</sequence>
<evidence type="ECO:0000313" key="2">
    <source>
        <dbReference type="Proteomes" id="UP001596135"/>
    </source>
</evidence>
<proteinExistence type="predicted"/>
<dbReference type="InterPro" id="IPR006944">
    <property type="entry name" value="Phage/GTA_portal"/>
</dbReference>
<organism evidence="1 2">
    <name type="scientific">Nocardioides hankookensis</name>
    <dbReference type="NCBI Taxonomy" id="443157"/>
    <lineage>
        <taxon>Bacteria</taxon>
        <taxon>Bacillati</taxon>
        <taxon>Actinomycetota</taxon>
        <taxon>Actinomycetes</taxon>
        <taxon>Propionibacteriales</taxon>
        <taxon>Nocardioidaceae</taxon>
        <taxon>Nocardioides</taxon>
    </lineage>
</organism>
<accession>A0ABW1LR31</accession>
<reference evidence="2" key="1">
    <citation type="journal article" date="2019" name="Int. J. Syst. Evol. Microbiol.">
        <title>The Global Catalogue of Microorganisms (GCM) 10K type strain sequencing project: providing services to taxonomists for standard genome sequencing and annotation.</title>
        <authorList>
            <consortium name="The Broad Institute Genomics Platform"/>
            <consortium name="The Broad Institute Genome Sequencing Center for Infectious Disease"/>
            <person name="Wu L."/>
            <person name="Ma J."/>
        </authorList>
    </citation>
    <scope>NUCLEOTIDE SEQUENCE [LARGE SCALE GENOMIC DNA]</scope>
    <source>
        <strain evidence="2">CCUG 54522</strain>
    </source>
</reference>
<protein>
    <submittedName>
        <fullName evidence="1">Phage portal protein</fullName>
    </submittedName>
</protein>
<comment type="caution">
    <text evidence="1">The sequence shown here is derived from an EMBL/GenBank/DDBJ whole genome shotgun (WGS) entry which is preliminary data.</text>
</comment>
<gene>
    <name evidence="1" type="ORF">ACFPYL_21800</name>
</gene>
<dbReference type="Gene3D" id="1.20.1270.210">
    <property type="match status" value="1"/>
</dbReference>
<keyword evidence="2" id="KW-1185">Reference proteome</keyword>
<dbReference type="Pfam" id="PF04860">
    <property type="entry name" value="Phage_portal"/>
    <property type="match status" value="1"/>
</dbReference>
<evidence type="ECO:0000313" key="1">
    <source>
        <dbReference type="EMBL" id="MFC6045732.1"/>
    </source>
</evidence>
<name>A0ABW1LR31_9ACTN</name>
<dbReference type="EMBL" id="JBHSRJ010000009">
    <property type="protein sequence ID" value="MFC6045732.1"/>
    <property type="molecule type" value="Genomic_DNA"/>
</dbReference>